<evidence type="ECO:0000313" key="2">
    <source>
        <dbReference type="EMBL" id="MDD0839768.1"/>
    </source>
</evidence>
<dbReference type="InterPro" id="IPR005302">
    <property type="entry name" value="MoCF_Sase_C"/>
</dbReference>
<dbReference type="SUPFAM" id="SSF141673">
    <property type="entry name" value="MOSC N-terminal domain-like"/>
    <property type="match status" value="1"/>
</dbReference>
<sequence length="291" mass="32101">MADWTPAEGDVQGVVARLFVHPVKSCAAVEVQEAWVLDTGLELDRAWMVVDADGVFVSQRELPRMALIRPQLKTYEMILRAPGMLALHVAIDEVEAPVSVRVWDDQVKAYDMGAVAAQWFTDFLGRPLRLVRFDPEQKRLSSLRWTGGLEAPNQFSDGYPVLVSSEASVADLNQRLVAAGHAPVGVERFRANVVLGGVEAFDEDRLEDIHIGTDDGPLVLRPVKPCARCPIPNIDPLSAESSPEVGDTLMGFRRDERVGGAITFGMNAIVTEGAERRVRVGQPVWGRYRFD</sequence>
<name>A0ABT5N3X0_9BURK</name>
<dbReference type="EMBL" id="JAQSIP010000006">
    <property type="protein sequence ID" value="MDD0839768.1"/>
    <property type="molecule type" value="Genomic_DNA"/>
</dbReference>
<proteinExistence type="predicted"/>
<evidence type="ECO:0000313" key="3">
    <source>
        <dbReference type="Proteomes" id="UP001528673"/>
    </source>
</evidence>
<organism evidence="2 3">
    <name type="scientific">Curvibacter cyanobacteriorum</name>
    <dbReference type="NCBI Taxonomy" id="3026422"/>
    <lineage>
        <taxon>Bacteria</taxon>
        <taxon>Pseudomonadati</taxon>
        <taxon>Pseudomonadota</taxon>
        <taxon>Betaproteobacteria</taxon>
        <taxon>Burkholderiales</taxon>
        <taxon>Comamonadaceae</taxon>
        <taxon>Curvibacter</taxon>
    </lineage>
</organism>
<accession>A0ABT5N3X0</accession>
<dbReference type="Proteomes" id="UP001528673">
    <property type="component" value="Unassembled WGS sequence"/>
</dbReference>
<dbReference type="SUPFAM" id="SSF50800">
    <property type="entry name" value="PK beta-barrel domain-like"/>
    <property type="match status" value="1"/>
</dbReference>
<dbReference type="PANTHER" id="PTHR14237:SF19">
    <property type="entry name" value="MITOCHONDRIAL AMIDOXIME REDUCING COMPONENT 1"/>
    <property type="match status" value="1"/>
</dbReference>
<protein>
    <submittedName>
        <fullName evidence="2">MOSC N-terminal beta barrel domain-containing protein</fullName>
    </submittedName>
</protein>
<feature type="domain" description="MOSC" evidence="1">
    <location>
        <begin position="128"/>
        <end position="287"/>
    </location>
</feature>
<evidence type="ECO:0000259" key="1">
    <source>
        <dbReference type="PROSITE" id="PS51340"/>
    </source>
</evidence>
<dbReference type="Pfam" id="PF03476">
    <property type="entry name" value="MOSC_N"/>
    <property type="match status" value="1"/>
</dbReference>
<dbReference type="InterPro" id="IPR011037">
    <property type="entry name" value="Pyrv_Knase-like_insert_dom_sf"/>
</dbReference>
<dbReference type="PANTHER" id="PTHR14237">
    <property type="entry name" value="MOLYBDOPTERIN COFACTOR SULFURASE MOSC"/>
    <property type="match status" value="1"/>
</dbReference>
<dbReference type="InterPro" id="IPR005303">
    <property type="entry name" value="MOCOS_middle"/>
</dbReference>
<comment type="caution">
    <text evidence="2">The sequence shown here is derived from an EMBL/GenBank/DDBJ whole genome shotgun (WGS) entry which is preliminary data.</text>
</comment>
<keyword evidence="3" id="KW-1185">Reference proteome</keyword>
<reference evidence="2 3" key="1">
    <citation type="submission" date="2023-02" db="EMBL/GenBank/DDBJ databases">
        <title>Bacterial whole genomic sequence of Curvibacter sp. HBC61.</title>
        <authorList>
            <person name="Le V."/>
            <person name="Ko S.-R."/>
            <person name="Ahn C.-Y."/>
            <person name="Oh H.-M."/>
        </authorList>
    </citation>
    <scope>NUCLEOTIDE SEQUENCE [LARGE SCALE GENOMIC DNA]</scope>
    <source>
        <strain evidence="2 3">HBC61</strain>
    </source>
</reference>
<dbReference type="Pfam" id="PF03473">
    <property type="entry name" value="MOSC"/>
    <property type="match status" value="1"/>
</dbReference>
<gene>
    <name evidence="2" type="ORF">PSQ40_14375</name>
</gene>
<dbReference type="RefSeq" id="WP_273952275.1">
    <property type="nucleotide sequence ID" value="NZ_JAQSIP010000006.1"/>
</dbReference>
<dbReference type="PROSITE" id="PS51340">
    <property type="entry name" value="MOSC"/>
    <property type="match status" value="1"/>
</dbReference>